<evidence type="ECO:0000259" key="5">
    <source>
        <dbReference type="Pfam" id="PF01765"/>
    </source>
</evidence>
<comment type="function">
    <text evidence="3">Necessary for protein synthesis in mitochondria. Functions as a ribosome recycling factor in mitochondria.</text>
</comment>
<protein>
    <submittedName>
        <fullName evidence="6">Ribosome recycling factor</fullName>
    </submittedName>
</protein>
<dbReference type="GO" id="GO:0005739">
    <property type="term" value="C:mitochondrion"/>
    <property type="evidence" value="ECO:0007669"/>
    <property type="project" value="TreeGrafter"/>
</dbReference>
<feature type="compositionally biased region" description="Polar residues" evidence="4">
    <location>
        <begin position="56"/>
        <end position="69"/>
    </location>
</feature>
<proteinExistence type="inferred from homology"/>
<dbReference type="Gene3D" id="3.30.1360.40">
    <property type="match status" value="1"/>
</dbReference>
<dbReference type="Proteomes" id="UP000799776">
    <property type="component" value="Unassembled WGS sequence"/>
</dbReference>
<feature type="region of interest" description="Disordered" evidence="4">
    <location>
        <begin position="53"/>
        <end position="74"/>
    </location>
</feature>
<dbReference type="InterPro" id="IPR023584">
    <property type="entry name" value="Ribosome_recyc_fac_dom"/>
</dbReference>
<comment type="similarity">
    <text evidence="1">Belongs to the RRF family.</text>
</comment>
<dbReference type="OrthoDB" id="407355at2759"/>
<evidence type="ECO:0000256" key="4">
    <source>
        <dbReference type="SAM" id="MobiDB-lite"/>
    </source>
</evidence>
<dbReference type="SUPFAM" id="SSF55194">
    <property type="entry name" value="Ribosome recycling factor, RRF"/>
    <property type="match status" value="1"/>
</dbReference>
<keyword evidence="7" id="KW-1185">Reference proteome</keyword>
<dbReference type="GO" id="GO:0006412">
    <property type="term" value="P:translation"/>
    <property type="evidence" value="ECO:0007669"/>
    <property type="project" value="UniProtKB-KW"/>
</dbReference>
<gene>
    <name evidence="6" type="ORF">K490DRAFT_37049</name>
</gene>
<keyword evidence="2" id="KW-0648">Protein biosynthesis</keyword>
<dbReference type="GO" id="GO:0043023">
    <property type="term" value="F:ribosomal large subunit binding"/>
    <property type="evidence" value="ECO:0007669"/>
    <property type="project" value="TreeGrafter"/>
</dbReference>
<reference evidence="6" key="1">
    <citation type="journal article" date="2020" name="Stud. Mycol.">
        <title>101 Dothideomycetes genomes: a test case for predicting lifestyles and emergence of pathogens.</title>
        <authorList>
            <person name="Haridas S."/>
            <person name="Albert R."/>
            <person name="Binder M."/>
            <person name="Bloem J."/>
            <person name="Labutti K."/>
            <person name="Salamov A."/>
            <person name="Andreopoulos B."/>
            <person name="Baker S."/>
            <person name="Barry K."/>
            <person name="Bills G."/>
            <person name="Bluhm B."/>
            <person name="Cannon C."/>
            <person name="Castanera R."/>
            <person name="Culley D."/>
            <person name="Daum C."/>
            <person name="Ezra D."/>
            <person name="Gonzalez J."/>
            <person name="Henrissat B."/>
            <person name="Kuo A."/>
            <person name="Liang C."/>
            <person name="Lipzen A."/>
            <person name="Lutzoni F."/>
            <person name="Magnuson J."/>
            <person name="Mondo S."/>
            <person name="Nolan M."/>
            <person name="Ohm R."/>
            <person name="Pangilinan J."/>
            <person name="Park H.-J."/>
            <person name="Ramirez L."/>
            <person name="Alfaro M."/>
            <person name="Sun H."/>
            <person name="Tritt A."/>
            <person name="Yoshinaga Y."/>
            <person name="Zwiers L.-H."/>
            <person name="Turgeon B."/>
            <person name="Goodwin S."/>
            <person name="Spatafora J."/>
            <person name="Crous P."/>
            <person name="Grigoriev I."/>
        </authorList>
    </citation>
    <scope>NUCLEOTIDE SEQUENCE</scope>
    <source>
        <strain evidence="6">CBS 121410</strain>
    </source>
</reference>
<organism evidence="6 7">
    <name type="scientific">Saccharata proteae CBS 121410</name>
    <dbReference type="NCBI Taxonomy" id="1314787"/>
    <lineage>
        <taxon>Eukaryota</taxon>
        <taxon>Fungi</taxon>
        <taxon>Dikarya</taxon>
        <taxon>Ascomycota</taxon>
        <taxon>Pezizomycotina</taxon>
        <taxon>Dothideomycetes</taxon>
        <taxon>Dothideomycetes incertae sedis</taxon>
        <taxon>Botryosphaeriales</taxon>
        <taxon>Saccharataceae</taxon>
        <taxon>Saccharata</taxon>
    </lineage>
</organism>
<evidence type="ECO:0000313" key="6">
    <source>
        <dbReference type="EMBL" id="KAF2089491.1"/>
    </source>
</evidence>
<dbReference type="EMBL" id="ML978714">
    <property type="protein sequence ID" value="KAF2089491.1"/>
    <property type="molecule type" value="Genomic_DNA"/>
</dbReference>
<sequence length="274" mass="29878">MQVHPLTAFHLDGPALIIVRRVWPTSHRLLPQAQQPIPSQRRCISTTPILLKKAGKSNTSHARTDSSPPVQDAGRMTATDEAYDFSTLETQILKALEHLTHKLAELRAGGRFNPEALEKLKVSLKAGAGTGKETHQLGELAQVIPKGRMMSVVAGDEDHIKPLMSAIQASPYSLTPQIPKPDAPTTITVPIPPPTGDSRRQAIDAAHQAAQKADKDIHNARAAHQKKLRSFQVGNEVRPDDIKKAQKMMEDVVKKGSAEVKRITDGAKRVLESS</sequence>
<dbReference type="PANTHER" id="PTHR20982:SF3">
    <property type="entry name" value="MITOCHONDRIAL RIBOSOME RECYCLING FACTOR PSEUDO 1"/>
    <property type="match status" value="1"/>
</dbReference>
<evidence type="ECO:0000256" key="2">
    <source>
        <dbReference type="ARBA" id="ARBA00022917"/>
    </source>
</evidence>
<name>A0A6A5YFB9_9PEZI</name>
<dbReference type="PANTHER" id="PTHR20982">
    <property type="entry name" value="RIBOSOME RECYCLING FACTOR"/>
    <property type="match status" value="1"/>
</dbReference>
<dbReference type="Gene3D" id="1.10.132.20">
    <property type="entry name" value="Ribosome-recycling factor"/>
    <property type="match status" value="1"/>
</dbReference>
<evidence type="ECO:0000313" key="7">
    <source>
        <dbReference type="Proteomes" id="UP000799776"/>
    </source>
</evidence>
<dbReference type="AlphaFoldDB" id="A0A6A5YFB9"/>
<evidence type="ECO:0000256" key="1">
    <source>
        <dbReference type="ARBA" id="ARBA00005912"/>
    </source>
</evidence>
<accession>A0A6A5YFB9</accession>
<dbReference type="Pfam" id="PF01765">
    <property type="entry name" value="RRF"/>
    <property type="match status" value="1"/>
</dbReference>
<dbReference type="InterPro" id="IPR036191">
    <property type="entry name" value="RRF_sf"/>
</dbReference>
<feature type="domain" description="Ribosome recycling factor" evidence="5">
    <location>
        <begin position="100"/>
        <end position="268"/>
    </location>
</feature>
<dbReference type="InterPro" id="IPR002661">
    <property type="entry name" value="Ribosome_recyc_fac"/>
</dbReference>
<evidence type="ECO:0000256" key="3">
    <source>
        <dbReference type="ARBA" id="ARBA00024909"/>
    </source>
</evidence>